<dbReference type="Proteomes" id="UP001153954">
    <property type="component" value="Unassembled WGS sequence"/>
</dbReference>
<dbReference type="PANTHER" id="PTHR24379:SF127">
    <property type="entry name" value="BLOODY FINGERS-RELATED"/>
    <property type="match status" value="1"/>
</dbReference>
<dbReference type="GO" id="GO:0008270">
    <property type="term" value="F:zinc ion binding"/>
    <property type="evidence" value="ECO:0007669"/>
    <property type="project" value="UniProtKB-KW"/>
</dbReference>
<dbReference type="SUPFAM" id="SSF57667">
    <property type="entry name" value="beta-beta-alpha zinc fingers"/>
    <property type="match status" value="2"/>
</dbReference>
<feature type="domain" description="C2H2-type" evidence="12">
    <location>
        <begin position="83"/>
        <end position="110"/>
    </location>
</feature>
<feature type="domain" description="C2H2-type" evidence="12">
    <location>
        <begin position="111"/>
        <end position="138"/>
    </location>
</feature>
<dbReference type="FunFam" id="3.30.160.60:FF:000145">
    <property type="entry name" value="Zinc finger protein 574"/>
    <property type="match status" value="1"/>
</dbReference>
<evidence type="ECO:0000256" key="7">
    <source>
        <dbReference type="ARBA" id="ARBA00023015"/>
    </source>
</evidence>
<dbReference type="FunFam" id="3.30.160.60:FF:001465">
    <property type="entry name" value="Zinc finger protein 560"/>
    <property type="match status" value="1"/>
</dbReference>
<feature type="domain" description="C2H2-type" evidence="12">
    <location>
        <begin position="167"/>
        <end position="195"/>
    </location>
</feature>
<dbReference type="PROSITE" id="PS50157">
    <property type="entry name" value="ZINC_FINGER_C2H2_2"/>
    <property type="match status" value="5"/>
</dbReference>
<keyword evidence="8" id="KW-0238">DNA-binding</keyword>
<gene>
    <name evidence="13" type="ORF">EEDITHA_LOCUS3502</name>
</gene>
<dbReference type="AlphaFoldDB" id="A0AAU9TN83"/>
<feature type="domain" description="C2H2-type" evidence="12">
    <location>
        <begin position="139"/>
        <end position="166"/>
    </location>
</feature>
<dbReference type="InterPro" id="IPR036236">
    <property type="entry name" value="Znf_C2H2_sf"/>
</dbReference>
<dbReference type="PROSITE" id="PS00028">
    <property type="entry name" value="ZINC_FINGER_C2H2_1"/>
    <property type="match status" value="5"/>
</dbReference>
<keyword evidence="14" id="KW-1185">Reference proteome</keyword>
<keyword evidence="10" id="KW-0539">Nucleus</keyword>
<dbReference type="PANTHER" id="PTHR24379">
    <property type="entry name" value="KRAB AND ZINC FINGER DOMAIN-CONTAINING"/>
    <property type="match status" value="1"/>
</dbReference>
<dbReference type="InterPro" id="IPR013087">
    <property type="entry name" value="Znf_C2H2_type"/>
</dbReference>
<evidence type="ECO:0000313" key="14">
    <source>
        <dbReference type="Proteomes" id="UP001153954"/>
    </source>
</evidence>
<sequence>MWSVRSSGCRTCGEQFSDAEALRLHHRREHARPRPRNYGKNLRHIAWPSVCEHCSEVIPNARECWSHFRRKHPDKNYPIQKNYICDICGKGFRGNAFLVYHKRTHFEERAFKCQQCPKAFFNRANLQMHEKTHSEHRPHACSMCSKAFKCKGALDRHFRSHTGVKPYACEVCGKAFAQSNSRKLHVRTVHLKQPSPYVSRARLERRNRSKEQPAHFLY</sequence>
<dbReference type="Gene3D" id="3.30.160.60">
    <property type="entry name" value="Classic Zinc Finger"/>
    <property type="match status" value="4"/>
</dbReference>
<comment type="similarity">
    <text evidence="2">Belongs to the krueppel C2H2-type zinc-finger protein family.</text>
</comment>
<evidence type="ECO:0000256" key="2">
    <source>
        <dbReference type="ARBA" id="ARBA00006991"/>
    </source>
</evidence>
<organism evidence="13 14">
    <name type="scientific">Euphydryas editha</name>
    <name type="common">Edith's checkerspot</name>
    <dbReference type="NCBI Taxonomy" id="104508"/>
    <lineage>
        <taxon>Eukaryota</taxon>
        <taxon>Metazoa</taxon>
        <taxon>Ecdysozoa</taxon>
        <taxon>Arthropoda</taxon>
        <taxon>Hexapoda</taxon>
        <taxon>Insecta</taxon>
        <taxon>Pterygota</taxon>
        <taxon>Neoptera</taxon>
        <taxon>Endopterygota</taxon>
        <taxon>Lepidoptera</taxon>
        <taxon>Glossata</taxon>
        <taxon>Ditrysia</taxon>
        <taxon>Papilionoidea</taxon>
        <taxon>Nymphalidae</taxon>
        <taxon>Nymphalinae</taxon>
        <taxon>Euphydryas</taxon>
    </lineage>
</organism>
<dbReference type="GO" id="GO:0005634">
    <property type="term" value="C:nucleus"/>
    <property type="evidence" value="ECO:0007669"/>
    <property type="project" value="UniProtKB-SubCell"/>
</dbReference>
<protein>
    <recommendedName>
        <fullName evidence="12">C2H2-type domain-containing protein</fullName>
    </recommendedName>
</protein>
<evidence type="ECO:0000256" key="10">
    <source>
        <dbReference type="ARBA" id="ARBA00023242"/>
    </source>
</evidence>
<keyword evidence="5 11" id="KW-0863">Zinc-finger</keyword>
<dbReference type="Pfam" id="PF00096">
    <property type="entry name" value="zf-C2H2"/>
    <property type="match status" value="4"/>
</dbReference>
<evidence type="ECO:0000256" key="8">
    <source>
        <dbReference type="ARBA" id="ARBA00023125"/>
    </source>
</evidence>
<comment type="subcellular location">
    <subcellularLocation>
        <location evidence="1">Nucleus</location>
    </subcellularLocation>
</comment>
<keyword evidence="3" id="KW-0479">Metal-binding</keyword>
<evidence type="ECO:0000256" key="4">
    <source>
        <dbReference type="ARBA" id="ARBA00022737"/>
    </source>
</evidence>
<keyword evidence="4" id="KW-0677">Repeat</keyword>
<evidence type="ECO:0000313" key="13">
    <source>
        <dbReference type="EMBL" id="CAH2087216.1"/>
    </source>
</evidence>
<proteinExistence type="inferred from homology"/>
<accession>A0AAU9TN83</accession>
<evidence type="ECO:0000256" key="9">
    <source>
        <dbReference type="ARBA" id="ARBA00023163"/>
    </source>
</evidence>
<evidence type="ECO:0000256" key="5">
    <source>
        <dbReference type="ARBA" id="ARBA00022771"/>
    </source>
</evidence>
<feature type="domain" description="C2H2-type" evidence="12">
    <location>
        <begin position="7"/>
        <end position="35"/>
    </location>
</feature>
<keyword evidence="9" id="KW-0804">Transcription</keyword>
<evidence type="ECO:0000259" key="12">
    <source>
        <dbReference type="PROSITE" id="PS50157"/>
    </source>
</evidence>
<comment type="caution">
    <text evidence="13">The sequence shown here is derived from an EMBL/GenBank/DDBJ whole genome shotgun (WGS) entry which is preliminary data.</text>
</comment>
<dbReference type="GO" id="GO:0000981">
    <property type="term" value="F:DNA-binding transcription factor activity, RNA polymerase II-specific"/>
    <property type="evidence" value="ECO:0007669"/>
    <property type="project" value="TreeGrafter"/>
</dbReference>
<evidence type="ECO:0000256" key="6">
    <source>
        <dbReference type="ARBA" id="ARBA00022833"/>
    </source>
</evidence>
<dbReference type="EMBL" id="CAKOGL010000006">
    <property type="protein sequence ID" value="CAH2087216.1"/>
    <property type="molecule type" value="Genomic_DNA"/>
</dbReference>
<dbReference type="FunFam" id="3.30.160.60:FF:002737">
    <property type="entry name" value="AGAP008430-PA"/>
    <property type="match status" value="1"/>
</dbReference>
<dbReference type="SMART" id="SM00355">
    <property type="entry name" value="ZnF_C2H2"/>
    <property type="match status" value="6"/>
</dbReference>
<reference evidence="13" key="1">
    <citation type="submission" date="2022-03" db="EMBL/GenBank/DDBJ databases">
        <authorList>
            <person name="Tunstrom K."/>
        </authorList>
    </citation>
    <scope>NUCLEOTIDE SEQUENCE</scope>
</reference>
<dbReference type="GO" id="GO:0000977">
    <property type="term" value="F:RNA polymerase II transcription regulatory region sequence-specific DNA binding"/>
    <property type="evidence" value="ECO:0007669"/>
    <property type="project" value="TreeGrafter"/>
</dbReference>
<keyword evidence="6" id="KW-0862">Zinc</keyword>
<keyword evidence="7" id="KW-0805">Transcription regulation</keyword>
<evidence type="ECO:0000256" key="3">
    <source>
        <dbReference type="ARBA" id="ARBA00022723"/>
    </source>
</evidence>
<name>A0AAU9TN83_EUPED</name>
<evidence type="ECO:0000256" key="11">
    <source>
        <dbReference type="PROSITE-ProRule" id="PRU00042"/>
    </source>
</evidence>
<dbReference type="GO" id="GO:0000122">
    <property type="term" value="P:negative regulation of transcription by RNA polymerase II"/>
    <property type="evidence" value="ECO:0007669"/>
    <property type="project" value="UniProtKB-ARBA"/>
</dbReference>
<evidence type="ECO:0000256" key="1">
    <source>
        <dbReference type="ARBA" id="ARBA00004123"/>
    </source>
</evidence>
<dbReference type="FunFam" id="3.30.160.60:FF:000446">
    <property type="entry name" value="Zinc finger protein"/>
    <property type="match status" value="1"/>
</dbReference>